<keyword evidence="1" id="KW-0479">Metal-binding</keyword>
<dbReference type="GO" id="GO:0043565">
    <property type="term" value="F:sequence-specific DNA binding"/>
    <property type="evidence" value="ECO:0007669"/>
    <property type="project" value="InterPro"/>
</dbReference>
<keyword evidence="1" id="KW-0862">Zinc</keyword>
<proteinExistence type="predicted"/>
<dbReference type="InterPro" id="IPR013088">
    <property type="entry name" value="Znf_NHR/GATA"/>
</dbReference>
<organism evidence="4 5">
    <name type="scientific">Linderina pennispora</name>
    <dbReference type="NCBI Taxonomy" id="61395"/>
    <lineage>
        <taxon>Eukaryota</taxon>
        <taxon>Fungi</taxon>
        <taxon>Fungi incertae sedis</taxon>
        <taxon>Zoopagomycota</taxon>
        <taxon>Kickxellomycotina</taxon>
        <taxon>Kickxellomycetes</taxon>
        <taxon>Kickxellales</taxon>
        <taxon>Kickxellaceae</taxon>
        <taxon>Linderina</taxon>
    </lineage>
</organism>
<dbReference type="Gene3D" id="3.30.50.10">
    <property type="entry name" value="Erythroid Transcription Factor GATA-1, subunit A"/>
    <property type="match status" value="1"/>
</dbReference>
<protein>
    <recommendedName>
        <fullName evidence="3">GATA-type domain-containing protein</fullName>
    </recommendedName>
</protein>
<dbReference type="GO" id="GO:0008270">
    <property type="term" value="F:zinc ion binding"/>
    <property type="evidence" value="ECO:0007669"/>
    <property type="project" value="UniProtKB-KW"/>
</dbReference>
<keyword evidence="5" id="KW-1185">Reference proteome</keyword>
<accession>A0A1Y1W7D8</accession>
<reference evidence="4 5" key="1">
    <citation type="submission" date="2016-07" db="EMBL/GenBank/DDBJ databases">
        <title>Pervasive Adenine N6-methylation of Active Genes in Fungi.</title>
        <authorList>
            <consortium name="DOE Joint Genome Institute"/>
            <person name="Mondo S.J."/>
            <person name="Dannebaum R.O."/>
            <person name="Kuo R.C."/>
            <person name="Labutti K."/>
            <person name="Haridas S."/>
            <person name="Kuo A."/>
            <person name="Salamov A."/>
            <person name="Ahrendt S.R."/>
            <person name="Lipzen A."/>
            <person name="Sullivan W."/>
            <person name="Andreopoulos W.B."/>
            <person name="Clum A."/>
            <person name="Lindquist E."/>
            <person name="Daum C."/>
            <person name="Ramamoorthy G.K."/>
            <person name="Gryganskyi A."/>
            <person name="Culley D."/>
            <person name="Magnuson J.K."/>
            <person name="James T.Y."/>
            <person name="O'Malley M.A."/>
            <person name="Stajich J.E."/>
            <person name="Spatafora J.W."/>
            <person name="Visel A."/>
            <person name="Grigoriev I.V."/>
        </authorList>
    </citation>
    <scope>NUCLEOTIDE SEQUENCE [LARGE SCALE GENOMIC DNA]</scope>
    <source>
        <strain evidence="4 5">ATCC 12442</strain>
    </source>
</reference>
<dbReference type="Proteomes" id="UP000193922">
    <property type="component" value="Unassembled WGS sequence"/>
</dbReference>
<evidence type="ECO:0000259" key="3">
    <source>
        <dbReference type="PROSITE" id="PS50114"/>
    </source>
</evidence>
<dbReference type="GO" id="GO:0006355">
    <property type="term" value="P:regulation of DNA-templated transcription"/>
    <property type="evidence" value="ECO:0007669"/>
    <property type="project" value="InterPro"/>
</dbReference>
<feature type="compositionally biased region" description="Low complexity" evidence="2">
    <location>
        <begin position="45"/>
        <end position="61"/>
    </location>
</feature>
<sequence length="467" mass="50341">MRRPIDTIACHTAGTGNISERQVYSEDYWSNASLFTATGPIPPVDDAAAADTAAGEAALPPASSPQIHANQPPALPPASEPAEPEPAEPEPAEPEPAESDPTKRDLPFPYIPPAFSTIPSYYLIGLLDAYRAAGLTYCTAAKCVPDAPHKCKFRLKGGLSCLSPIDPRRRQLSPSELEDLQRFEESAAKVPLQDDHGGEIKMCSHCCTIETSTWRRSPRDGSSVCNSCGLALKTHGRDRKIVLKPTGEFFVERARKRSRRKAIKRLCMHGRQHMGLDAVLEHQVVTLASEAAGLAGPVVHFAQEAADIPYISLRQMQMVEAATGGLHLNAPLQAMDMGQQTANIPGNVLGNMPGNVLCSMAPQFTFSLDGDAALLHHMITTGQTTPDYSMMQFAPHPTQMMALAATSLPVSLISTPPLTNTLSAMTSPLQQDLQLARGGTTSSSVDGSPAVFRYYDPTPHYQHNMIM</sequence>
<dbReference type="PROSITE" id="PS00344">
    <property type="entry name" value="GATA_ZN_FINGER_1"/>
    <property type="match status" value="1"/>
</dbReference>
<dbReference type="PROSITE" id="PS50114">
    <property type="entry name" value="GATA_ZN_FINGER_2"/>
    <property type="match status" value="1"/>
</dbReference>
<dbReference type="AlphaFoldDB" id="A0A1Y1W7D8"/>
<dbReference type="RefSeq" id="XP_040743138.1">
    <property type="nucleotide sequence ID" value="XM_040890361.1"/>
</dbReference>
<gene>
    <name evidence="4" type="ORF">DL89DRAFT_293093</name>
</gene>
<evidence type="ECO:0000313" key="5">
    <source>
        <dbReference type="Proteomes" id="UP000193922"/>
    </source>
</evidence>
<feature type="domain" description="GATA-type" evidence="3">
    <location>
        <begin position="203"/>
        <end position="255"/>
    </location>
</feature>
<dbReference type="OrthoDB" id="2162994at2759"/>
<dbReference type="EMBL" id="MCFD01000007">
    <property type="protein sequence ID" value="ORX69450.1"/>
    <property type="molecule type" value="Genomic_DNA"/>
</dbReference>
<evidence type="ECO:0000256" key="1">
    <source>
        <dbReference type="PROSITE-ProRule" id="PRU00094"/>
    </source>
</evidence>
<dbReference type="GeneID" id="63807009"/>
<name>A0A1Y1W7D8_9FUNG</name>
<feature type="region of interest" description="Disordered" evidence="2">
    <location>
        <begin position="45"/>
        <end position="108"/>
    </location>
</feature>
<dbReference type="SUPFAM" id="SSF57716">
    <property type="entry name" value="Glucocorticoid receptor-like (DNA-binding domain)"/>
    <property type="match status" value="1"/>
</dbReference>
<comment type="caution">
    <text evidence="4">The sequence shown here is derived from an EMBL/GenBank/DDBJ whole genome shotgun (WGS) entry which is preliminary data.</text>
</comment>
<evidence type="ECO:0000313" key="4">
    <source>
        <dbReference type="EMBL" id="ORX69450.1"/>
    </source>
</evidence>
<dbReference type="SMART" id="SM00401">
    <property type="entry name" value="ZnF_GATA"/>
    <property type="match status" value="1"/>
</dbReference>
<dbReference type="Pfam" id="PF00320">
    <property type="entry name" value="GATA"/>
    <property type="match status" value="1"/>
</dbReference>
<dbReference type="STRING" id="61395.A0A1Y1W7D8"/>
<dbReference type="CDD" id="cd00202">
    <property type="entry name" value="ZnF_GATA"/>
    <property type="match status" value="1"/>
</dbReference>
<keyword evidence="1" id="KW-0863">Zinc-finger</keyword>
<evidence type="ECO:0000256" key="2">
    <source>
        <dbReference type="SAM" id="MobiDB-lite"/>
    </source>
</evidence>
<feature type="compositionally biased region" description="Acidic residues" evidence="2">
    <location>
        <begin position="82"/>
        <end position="98"/>
    </location>
</feature>
<dbReference type="InterPro" id="IPR000679">
    <property type="entry name" value="Znf_GATA"/>
</dbReference>